<feature type="compositionally biased region" description="Polar residues" evidence="2">
    <location>
        <begin position="970"/>
        <end position="980"/>
    </location>
</feature>
<feature type="region of interest" description="Disordered" evidence="2">
    <location>
        <begin position="574"/>
        <end position="609"/>
    </location>
</feature>
<reference evidence="4" key="3">
    <citation type="submission" date="2011-03" db="EMBL/GenBank/DDBJ databases">
        <title>Annotation of Magnaporthe poae ATCC 64411.</title>
        <authorList>
            <person name="Ma L.-J."/>
            <person name="Dead R."/>
            <person name="Young S.K."/>
            <person name="Zeng Q."/>
            <person name="Gargeya S."/>
            <person name="Fitzgerald M."/>
            <person name="Haas B."/>
            <person name="Abouelleil A."/>
            <person name="Alvarado L."/>
            <person name="Arachchi H.M."/>
            <person name="Berlin A."/>
            <person name="Brown A."/>
            <person name="Chapman S.B."/>
            <person name="Chen Z."/>
            <person name="Dunbar C."/>
            <person name="Freedman E."/>
            <person name="Gearin G."/>
            <person name="Gellesch M."/>
            <person name="Goldberg J."/>
            <person name="Griggs A."/>
            <person name="Gujja S."/>
            <person name="Heiman D."/>
            <person name="Howarth C."/>
            <person name="Larson L."/>
            <person name="Lui A."/>
            <person name="MacDonald P.J.P."/>
            <person name="Mehta T."/>
            <person name="Montmayeur A."/>
            <person name="Murphy C."/>
            <person name="Neiman D."/>
            <person name="Pearson M."/>
            <person name="Priest M."/>
            <person name="Roberts A."/>
            <person name="Saif S."/>
            <person name="Shea T."/>
            <person name="Shenoy N."/>
            <person name="Sisk P."/>
            <person name="Stolte C."/>
            <person name="Sykes S."/>
            <person name="Yandava C."/>
            <person name="Wortman J."/>
            <person name="Nusbaum C."/>
            <person name="Birren B."/>
        </authorList>
    </citation>
    <scope>NUCLEOTIDE SEQUENCE</scope>
    <source>
        <strain evidence="4">ATCC 64411</strain>
    </source>
</reference>
<accession>A0A0C4DT29</accession>
<dbReference type="eggNOG" id="ENOG502QT8Q">
    <property type="taxonomic scope" value="Eukaryota"/>
</dbReference>
<feature type="compositionally biased region" description="Basic and acidic residues" evidence="2">
    <location>
        <begin position="660"/>
        <end position="674"/>
    </location>
</feature>
<feature type="region of interest" description="Disordered" evidence="2">
    <location>
        <begin position="468"/>
        <end position="560"/>
    </location>
</feature>
<name>A0A0C4DT29_MAGP6</name>
<keyword evidence="1" id="KW-0175">Coiled coil</keyword>
<evidence type="ECO:0000313" key="4">
    <source>
        <dbReference type="EMBL" id="KLU84035.1"/>
    </source>
</evidence>
<dbReference type="GO" id="GO:0070822">
    <property type="term" value="C:Sin3-type complex"/>
    <property type="evidence" value="ECO:0007669"/>
    <property type="project" value="TreeGrafter"/>
</dbReference>
<feature type="compositionally biased region" description="Low complexity" evidence="2">
    <location>
        <begin position="8"/>
        <end position="20"/>
    </location>
</feature>
<reference evidence="4" key="1">
    <citation type="submission" date="2010-05" db="EMBL/GenBank/DDBJ databases">
        <title>The Genome Sequence of Magnaporthe poae strain ATCC 64411.</title>
        <authorList>
            <consortium name="The Broad Institute Genome Sequencing Platform"/>
            <consortium name="Broad Institute Genome Sequencing Center for Infectious Disease"/>
            <person name="Ma L.-J."/>
            <person name="Dead R."/>
            <person name="Young S."/>
            <person name="Zeng Q."/>
            <person name="Koehrsen M."/>
            <person name="Alvarado L."/>
            <person name="Berlin A."/>
            <person name="Chapman S.B."/>
            <person name="Chen Z."/>
            <person name="Freedman E."/>
            <person name="Gellesch M."/>
            <person name="Goldberg J."/>
            <person name="Griggs A."/>
            <person name="Gujja S."/>
            <person name="Heilman E.R."/>
            <person name="Heiman D."/>
            <person name="Hepburn T."/>
            <person name="Howarth C."/>
            <person name="Jen D."/>
            <person name="Larson L."/>
            <person name="Mehta T."/>
            <person name="Neiman D."/>
            <person name="Pearson M."/>
            <person name="Roberts A."/>
            <person name="Saif S."/>
            <person name="Shea T."/>
            <person name="Shenoy N."/>
            <person name="Sisk P."/>
            <person name="Stolte C."/>
            <person name="Sykes S."/>
            <person name="Walk T."/>
            <person name="White J."/>
            <person name="Yandava C."/>
            <person name="Haas B."/>
            <person name="Nusbaum C."/>
            <person name="Birren B."/>
        </authorList>
    </citation>
    <scope>NUCLEOTIDE SEQUENCE</scope>
    <source>
        <strain evidence="4">ATCC 64411</strain>
    </source>
</reference>
<feature type="region of interest" description="Disordered" evidence="2">
    <location>
        <begin position="1"/>
        <end position="97"/>
    </location>
</feature>
<reference evidence="5" key="5">
    <citation type="submission" date="2015-06" db="UniProtKB">
        <authorList>
            <consortium name="EnsemblFungi"/>
        </authorList>
    </citation>
    <scope>IDENTIFICATION</scope>
    <source>
        <strain evidence="5">ATCC 64411</strain>
    </source>
</reference>
<evidence type="ECO:0000313" key="5">
    <source>
        <dbReference type="EnsemblFungi" id="MAPG_03082T0"/>
    </source>
</evidence>
<evidence type="ECO:0000256" key="2">
    <source>
        <dbReference type="SAM" id="MobiDB-lite"/>
    </source>
</evidence>
<proteinExistence type="predicted"/>
<dbReference type="EMBL" id="GL876967">
    <property type="protein sequence ID" value="KLU84035.1"/>
    <property type="molecule type" value="Genomic_DNA"/>
</dbReference>
<evidence type="ECO:0000259" key="3">
    <source>
        <dbReference type="Pfam" id="PF25995"/>
    </source>
</evidence>
<protein>
    <recommendedName>
        <fullName evidence="3">STB6-like N-terminal domain-containing protein</fullName>
    </recommendedName>
</protein>
<feature type="compositionally biased region" description="Polar residues" evidence="2">
    <location>
        <begin position="50"/>
        <end position="70"/>
    </location>
</feature>
<gene>
    <name evidence="4" type="ORF">MAPG_03082</name>
</gene>
<dbReference type="InterPro" id="IPR059025">
    <property type="entry name" value="STB6_N"/>
</dbReference>
<keyword evidence="6" id="KW-1185">Reference proteome</keyword>
<feature type="domain" description="STB6-like N-terminal" evidence="3">
    <location>
        <begin position="103"/>
        <end position="241"/>
    </location>
</feature>
<dbReference type="PANTHER" id="PTHR31011:SF2">
    <property type="entry name" value="PROTEIN STB2-RELATED"/>
    <property type="match status" value="1"/>
</dbReference>
<dbReference type="InterPro" id="IPR038919">
    <property type="entry name" value="STB2/STB2"/>
</dbReference>
<sequence>MSFWFAGPPNSNSRSPPQNQHPREDEGSASLRRLPSNSQRDPRHGVHNDAATSASVPWSPAPGSTLSGASGPSDIAKPPEKPPERHSDSSTSGRNLGAAPRRHVVFADPVAFRYLEEDPAVSVVERRAVLSGYELYLVEQWACSRRSPTLVIVTYTGDPKHSVVVGVMAIPADEKDWSPRLRIYFKAIHDYHARPKETPLGELMVTNLSSFPSALTVIPVPDGDIKKHREVFIVNEDLKRMGCSGRSGMTLSDPTPATQAKFLQLYKTSDRIPFFQAVLELVKLCQAALFIFGKIEQEYVDGLLCDVTETAVNNWWTEIGSEYFNIEPSDGILGPTTVAALLGTLMGARKRLSWYGAPVGKDVFDIESTKRGINHFQKSSKLERTRRLDRQTLLKLHSVTAKAATGDGGWGVQKAVKSTVAEIGGKRGEMVIGMVSGGRDKGNMADIETLDLDRFISLAHGERAKWLWHGKPKRPTQEHPDREMGNGLFGGGRDETATPSTSTPGGAQPGKRAHTISTTDEPTLRTKEESATTDTTQSAPGPHSAGVATGGPAEHSPGEKDALRKTVFKRVGGKVSDARSGLGRIRDAVGGSRRGHHARPSRDETADAGYTSPSIASLAQSATSLSSPVMVGRAFTWKNKPEEYSSGLRYSQRPASRAGSVRDSRRSEEPHEDGPVTEPAAAPPSEPDGSHPGGAPAKEPSVAGSVAGESEVHPLAHQQHLATFVRPDEAPPSWLQRRHSLALASVLLDDRPLNDARWPRRLSFSMAEDVVLRWEEILNFLEEAPSTSGSGDDIRTAIAATDGDKRPTLVVGKGDAEAARALLAQVAALRQTSEHWAARQVDSVEALDHELGRQRDELADLYDQLREAYELVSRQSAELISDERARATEAVRDVEGLAQRLEYEINALASKVADVEDGVGEFERQVEAVEARADELKTQLETESWMHWAVRTVTGIGTGPNILTAGQGRPQRSSAADQDG</sequence>
<feature type="coiled-coil region" evidence="1">
    <location>
        <begin position="844"/>
        <end position="875"/>
    </location>
</feature>
<evidence type="ECO:0000313" key="6">
    <source>
        <dbReference type="Proteomes" id="UP000011715"/>
    </source>
</evidence>
<dbReference type="STRING" id="644358.A0A0C4DT29"/>
<dbReference type="EMBL" id="ADBL01000750">
    <property type="status" value="NOT_ANNOTATED_CDS"/>
    <property type="molecule type" value="Genomic_DNA"/>
</dbReference>
<dbReference type="Proteomes" id="UP000011715">
    <property type="component" value="Unassembled WGS sequence"/>
</dbReference>
<feature type="compositionally biased region" description="Basic and acidic residues" evidence="2">
    <location>
        <begin position="475"/>
        <end position="484"/>
    </location>
</feature>
<dbReference type="PANTHER" id="PTHR31011">
    <property type="entry name" value="PROTEIN STB2-RELATED"/>
    <property type="match status" value="1"/>
</dbReference>
<dbReference type="Pfam" id="PF25995">
    <property type="entry name" value="STB6_N"/>
    <property type="match status" value="1"/>
</dbReference>
<dbReference type="EnsemblFungi" id="MAPG_03082T0">
    <property type="protein sequence ID" value="MAPG_03082T0"/>
    <property type="gene ID" value="MAPG_03082"/>
</dbReference>
<dbReference type="OrthoDB" id="19806at2759"/>
<reference evidence="5" key="4">
    <citation type="journal article" date="2015" name="G3 (Bethesda)">
        <title>Genome sequences of three phytopathogenic species of the Magnaporthaceae family of fungi.</title>
        <authorList>
            <person name="Okagaki L.H."/>
            <person name="Nunes C.C."/>
            <person name="Sailsbery J."/>
            <person name="Clay B."/>
            <person name="Brown D."/>
            <person name="John T."/>
            <person name="Oh Y."/>
            <person name="Young N."/>
            <person name="Fitzgerald M."/>
            <person name="Haas B.J."/>
            <person name="Zeng Q."/>
            <person name="Young S."/>
            <person name="Adiconis X."/>
            <person name="Fan L."/>
            <person name="Levin J.Z."/>
            <person name="Mitchell T.K."/>
            <person name="Okubara P.A."/>
            <person name="Farman M.L."/>
            <person name="Kohn L.M."/>
            <person name="Birren B."/>
            <person name="Ma L.-J."/>
            <person name="Dean R.A."/>
        </authorList>
    </citation>
    <scope>NUCLEOTIDE SEQUENCE</scope>
    <source>
        <strain evidence="5">ATCC 64411 / 73-15</strain>
    </source>
</reference>
<dbReference type="VEuPathDB" id="FungiDB:MAPG_03082"/>
<dbReference type="AlphaFoldDB" id="A0A0C4DT29"/>
<feature type="compositionally biased region" description="Basic and acidic residues" evidence="2">
    <location>
        <begin position="77"/>
        <end position="88"/>
    </location>
</feature>
<organism evidence="5 6">
    <name type="scientific">Magnaporthiopsis poae (strain ATCC 64411 / 73-15)</name>
    <name type="common">Kentucky bluegrass fungus</name>
    <name type="synonym">Magnaporthe poae</name>
    <dbReference type="NCBI Taxonomy" id="644358"/>
    <lineage>
        <taxon>Eukaryota</taxon>
        <taxon>Fungi</taxon>
        <taxon>Dikarya</taxon>
        <taxon>Ascomycota</taxon>
        <taxon>Pezizomycotina</taxon>
        <taxon>Sordariomycetes</taxon>
        <taxon>Sordariomycetidae</taxon>
        <taxon>Magnaporthales</taxon>
        <taxon>Magnaporthaceae</taxon>
        <taxon>Magnaporthiopsis</taxon>
    </lineage>
</organism>
<feature type="region of interest" description="Disordered" evidence="2">
    <location>
        <begin position="643"/>
        <end position="710"/>
    </location>
</feature>
<feature type="region of interest" description="Disordered" evidence="2">
    <location>
        <begin position="959"/>
        <end position="980"/>
    </location>
</feature>
<reference evidence="6" key="2">
    <citation type="submission" date="2010-05" db="EMBL/GenBank/DDBJ databases">
        <title>The genome sequence of Magnaporthe poae strain ATCC 64411.</title>
        <authorList>
            <person name="Ma L.-J."/>
            <person name="Dead R."/>
            <person name="Young S."/>
            <person name="Zeng Q."/>
            <person name="Koehrsen M."/>
            <person name="Alvarado L."/>
            <person name="Berlin A."/>
            <person name="Chapman S.B."/>
            <person name="Chen Z."/>
            <person name="Freedman E."/>
            <person name="Gellesch M."/>
            <person name="Goldberg J."/>
            <person name="Griggs A."/>
            <person name="Gujja S."/>
            <person name="Heilman E.R."/>
            <person name="Heiman D."/>
            <person name="Hepburn T."/>
            <person name="Howarth C."/>
            <person name="Jen D."/>
            <person name="Larson L."/>
            <person name="Mehta T."/>
            <person name="Neiman D."/>
            <person name="Pearson M."/>
            <person name="Roberts A."/>
            <person name="Saif S."/>
            <person name="Shea T."/>
            <person name="Shenoy N."/>
            <person name="Sisk P."/>
            <person name="Stolte C."/>
            <person name="Sykes S."/>
            <person name="Walk T."/>
            <person name="White J."/>
            <person name="Yandava C."/>
            <person name="Haas B."/>
            <person name="Nusbaum C."/>
            <person name="Birren B."/>
        </authorList>
    </citation>
    <scope>NUCLEOTIDE SEQUENCE [LARGE SCALE GENOMIC DNA]</scope>
    <source>
        <strain evidence="6">ATCC 64411 / 73-15</strain>
    </source>
</reference>
<dbReference type="OMA" id="AKFYQLY"/>
<evidence type="ECO:0000256" key="1">
    <source>
        <dbReference type="SAM" id="Coils"/>
    </source>
</evidence>